<feature type="transmembrane region" description="Helical" evidence="6">
    <location>
        <begin position="324"/>
        <end position="345"/>
    </location>
</feature>
<keyword evidence="2" id="KW-0813">Transport</keyword>
<evidence type="ECO:0000313" key="9">
    <source>
        <dbReference type="Proteomes" id="UP000075531"/>
    </source>
</evidence>
<feature type="transmembrane region" description="Helical" evidence="6">
    <location>
        <begin position="266"/>
        <end position="284"/>
    </location>
</feature>
<evidence type="ECO:0000313" key="8">
    <source>
        <dbReference type="EMBL" id="KYH35979.1"/>
    </source>
</evidence>
<dbReference type="EMBL" id="LTBA01000001">
    <property type="protein sequence ID" value="KYH35979.1"/>
    <property type="molecule type" value="Genomic_DNA"/>
</dbReference>
<dbReference type="AlphaFoldDB" id="A0A151B7W1"/>
<dbReference type="PROSITE" id="PS50850">
    <property type="entry name" value="MFS"/>
    <property type="match status" value="1"/>
</dbReference>
<dbReference type="PANTHER" id="PTHR43826:SF3">
    <property type="entry name" value="GLUCOSE-6-PHOSPHATE EXCHANGER SLC37A4"/>
    <property type="match status" value="1"/>
</dbReference>
<dbReference type="GO" id="GO:0035435">
    <property type="term" value="P:phosphate ion transmembrane transport"/>
    <property type="evidence" value="ECO:0007669"/>
    <property type="project" value="TreeGrafter"/>
</dbReference>
<dbReference type="InterPro" id="IPR011701">
    <property type="entry name" value="MFS"/>
</dbReference>
<keyword evidence="9" id="KW-1185">Reference proteome</keyword>
<dbReference type="PANTHER" id="PTHR43826">
    <property type="entry name" value="GLUCOSE-6-PHOSPHATE EXCHANGER SLC37A4"/>
    <property type="match status" value="1"/>
</dbReference>
<dbReference type="Gene3D" id="1.20.1250.20">
    <property type="entry name" value="MFS general substrate transporter like domains"/>
    <property type="match status" value="2"/>
</dbReference>
<feature type="transmembrane region" description="Helical" evidence="6">
    <location>
        <begin position="296"/>
        <end position="318"/>
    </location>
</feature>
<dbReference type="GO" id="GO:0061513">
    <property type="term" value="F:glucose 6-phosphate:phosphate antiporter activity"/>
    <property type="evidence" value="ECO:0007669"/>
    <property type="project" value="TreeGrafter"/>
</dbReference>
<evidence type="ECO:0000256" key="1">
    <source>
        <dbReference type="ARBA" id="ARBA00004651"/>
    </source>
</evidence>
<accession>A0A151B7W1</accession>
<dbReference type="InterPro" id="IPR051337">
    <property type="entry name" value="OPA_Antiporter"/>
</dbReference>
<dbReference type="InterPro" id="IPR020846">
    <property type="entry name" value="MFS_dom"/>
</dbReference>
<dbReference type="PIRSF" id="PIRSF002808">
    <property type="entry name" value="Hexose_phosphate_transp"/>
    <property type="match status" value="1"/>
</dbReference>
<dbReference type="OrthoDB" id="9773404at2"/>
<dbReference type="InterPro" id="IPR036259">
    <property type="entry name" value="MFS_trans_sf"/>
</dbReference>
<feature type="transmembrane region" description="Helical" evidence="6">
    <location>
        <begin position="105"/>
        <end position="124"/>
    </location>
</feature>
<feature type="transmembrane region" description="Helical" evidence="6">
    <location>
        <begin position="12"/>
        <end position="32"/>
    </location>
</feature>
<evidence type="ECO:0000256" key="3">
    <source>
        <dbReference type="ARBA" id="ARBA00022692"/>
    </source>
</evidence>
<proteinExistence type="predicted"/>
<evidence type="ECO:0000256" key="5">
    <source>
        <dbReference type="ARBA" id="ARBA00023136"/>
    </source>
</evidence>
<dbReference type="InterPro" id="IPR000849">
    <property type="entry name" value="Sugar_P_transporter"/>
</dbReference>
<feature type="transmembrane region" description="Helical" evidence="6">
    <location>
        <begin position="227"/>
        <end position="246"/>
    </location>
</feature>
<protein>
    <submittedName>
        <fullName evidence="8">Putative sulfoacetate transporter SauU</fullName>
    </submittedName>
</protein>
<evidence type="ECO:0000256" key="4">
    <source>
        <dbReference type="ARBA" id="ARBA00022989"/>
    </source>
</evidence>
<dbReference type="STRING" id="1121338.CLTEP_03730"/>
<feature type="transmembrane region" description="Helical" evidence="6">
    <location>
        <begin position="76"/>
        <end position="99"/>
    </location>
</feature>
<feature type="transmembrane region" description="Helical" evidence="6">
    <location>
        <begin position="44"/>
        <end position="64"/>
    </location>
</feature>
<gene>
    <name evidence="8" type="primary">sauU</name>
    <name evidence="8" type="ORF">CLTEP_03730</name>
</gene>
<comment type="subcellular location">
    <subcellularLocation>
        <location evidence="1">Cell membrane</location>
        <topology evidence="1">Multi-pass membrane protein</topology>
    </subcellularLocation>
</comment>
<feature type="transmembrane region" description="Helical" evidence="6">
    <location>
        <begin position="357"/>
        <end position="377"/>
    </location>
</feature>
<organism evidence="8 9">
    <name type="scientific">Clostridium tepidiprofundi DSM 19306</name>
    <dbReference type="NCBI Taxonomy" id="1121338"/>
    <lineage>
        <taxon>Bacteria</taxon>
        <taxon>Bacillati</taxon>
        <taxon>Bacillota</taxon>
        <taxon>Clostridia</taxon>
        <taxon>Eubacteriales</taxon>
        <taxon>Clostridiaceae</taxon>
        <taxon>Clostridium</taxon>
    </lineage>
</organism>
<feature type="transmembrane region" description="Helical" evidence="6">
    <location>
        <begin position="171"/>
        <end position="189"/>
    </location>
</feature>
<evidence type="ECO:0000259" key="7">
    <source>
        <dbReference type="PROSITE" id="PS50850"/>
    </source>
</evidence>
<feature type="transmembrane region" description="Helical" evidence="6">
    <location>
        <begin position="145"/>
        <end position="165"/>
    </location>
</feature>
<sequence>MEKNINKLKKYRWAVWGILSLAYIIVFFHRLAVGVVRDDLVGCFNISSTTFANLGATYFYAYMLMQIPSGILADTLGARLTVTIGTMLAGAGSILFGLAPNITSAFIGRLVVGIGVSVVFISILKVQSEWFYEREFGTMSGLTSFVGNIGGLLAQTPLVMLVAAFTWRKTFVAIGLISLAVSLLCYMIVRNRPTDIGLPSIAELEGRKIKNNKINIKNALLEVISNLKTWPAFFVFAGFFGAYVSITGTWGVSFLKDVYGMSKITAGNYMMIAVLGLSIGSIAIGKISDKMGRRKLPMIIFGSVYLLSWFVLVFVNGGRPPVKILGILFFVMGFSCSTFVLGWACGKEINNPKYSGISTSVVNIGGFVGAALIPLLIGKFMDKYANVLNSTNLYHRAFLFSLVAALIGFIFILLVKETECRNIYSNNEGN</sequence>
<dbReference type="RefSeq" id="WP_066821651.1">
    <property type="nucleotide sequence ID" value="NZ_LTBA01000001.1"/>
</dbReference>
<feature type="domain" description="Major facilitator superfamily (MFS) profile" evidence="7">
    <location>
        <begin position="15"/>
        <end position="420"/>
    </location>
</feature>
<name>A0A151B7W1_9CLOT</name>
<dbReference type="GO" id="GO:0005886">
    <property type="term" value="C:plasma membrane"/>
    <property type="evidence" value="ECO:0007669"/>
    <property type="project" value="UniProtKB-SubCell"/>
</dbReference>
<dbReference type="SUPFAM" id="SSF103473">
    <property type="entry name" value="MFS general substrate transporter"/>
    <property type="match status" value="1"/>
</dbReference>
<evidence type="ECO:0000256" key="2">
    <source>
        <dbReference type="ARBA" id="ARBA00022448"/>
    </source>
</evidence>
<keyword evidence="3 6" id="KW-0812">Transmembrane</keyword>
<evidence type="ECO:0000256" key="6">
    <source>
        <dbReference type="SAM" id="Phobius"/>
    </source>
</evidence>
<dbReference type="Proteomes" id="UP000075531">
    <property type="component" value="Unassembled WGS sequence"/>
</dbReference>
<keyword evidence="5 6" id="KW-0472">Membrane</keyword>
<dbReference type="Pfam" id="PF07690">
    <property type="entry name" value="MFS_1"/>
    <property type="match status" value="1"/>
</dbReference>
<keyword evidence="4 6" id="KW-1133">Transmembrane helix</keyword>
<comment type="caution">
    <text evidence="8">The sequence shown here is derived from an EMBL/GenBank/DDBJ whole genome shotgun (WGS) entry which is preliminary data.</text>
</comment>
<reference evidence="8 9" key="1">
    <citation type="submission" date="2016-02" db="EMBL/GenBank/DDBJ databases">
        <title>Genome sequence of Clostridium tepidiprofundi DSM 19306.</title>
        <authorList>
            <person name="Poehlein A."/>
            <person name="Daniel R."/>
        </authorList>
    </citation>
    <scope>NUCLEOTIDE SEQUENCE [LARGE SCALE GENOMIC DNA]</scope>
    <source>
        <strain evidence="8 9">DSM 19306</strain>
    </source>
</reference>
<dbReference type="PATRIC" id="fig|1121338.3.peg.377"/>
<feature type="transmembrane region" description="Helical" evidence="6">
    <location>
        <begin position="397"/>
        <end position="415"/>
    </location>
</feature>